<feature type="region of interest" description="Disordered" evidence="1">
    <location>
        <begin position="1"/>
        <end position="21"/>
    </location>
</feature>
<reference evidence="2 3" key="1">
    <citation type="submission" date="2021-06" db="EMBL/GenBank/DDBJ databases">
        <title>Caerostris extrusa draft genome.</title>
        <authorList>
            <person name="Kono N."/>
            <person name="Arakawa K."/>
        </authorList>
    </citation>
    <scope>NUCLEOTIDE SEQUENCE [LARGE SCALE GENOMIC DNA]</scope>
</reference>
<sequence length="71" mass="7991">MSSERRIQFSCEFPGPESPATSRCPQSGICLRNRMSKYCQKPNPVGVCGVMIVIRAPQLMDRKGFAQLMNR</sequence>
<protein>
    <submittedName>
        <fullName evidence="2">Uncharacterized protein</fullName>
    </submittedName>
</protein>
<comment type="caution">
    <text evidence="2">The sequence shown here is derived from an EMBL/GenBank/DDBJ whole genome shotgun (WGS) entry which is preliminary data.</text>
</comment>
<name>A0AAV4SS31_CAEEX</name>
<evidence type="ECO:0000313" key="2">
    <source>
        <dbReference type="EMBL" id="GIY36900.1"/>
    </source>
</evidence>
<accession>A0AAV4SS31</accession>
<dbReference type="AlphaFoldDB" id="A0AAV4SS31"/>
<evidence type="ECO:0000256" key="1">
    <source>
        <dbReference type="SAM" id="MobiDB-lite"/>
    </source>
</evidence>
<dbReference type="EMBL" id="BPLR01010106">
    <property type="protein sequence ID" value="GIY36900.1"/>
    <property type="molecule type" value="Genomic_DNA"/>
</dbReference>
<dbReference type="Proteomes" id="UP001054945">
    <property type="component" value="Unassembled WGS sequence"/>
</dbReference>
<evidence type="ECO:0000313" key="3">
    <source>
        <dbReference type="Proteomes" id="UP001054945"/>
    </source>
</evidence>
<gene>
    <name evidence="2" type="ORF">CEXT_96561</name>
</gene>
<organism evidence="2 3">
    <name type="scientific">Caerostris extrusa</name>
    <name type="common">Bark spider</name>
    <name type="synonym">Caerostris bankana</name>
    <dbReference type="NCBI Taxonomy" id="172846"/>
    <lineage>
        <taxon>Eukaryota</taxon>
        <taxon>Metazoa</taxon>
        <taxon>Ecdysozoa</taxon>
        <taxon>Arthropoda</taxon>
        <taxon>Chelicerata</taxon>
        <taxon>Arachnida</taxon>
        <taxon>Araneae</taxon>
        <taxon>Araneomorphae</taxon>
        <taxon>Entelegynae</taxon>
        <taxon>Araneoidea</taxon>
        <taxon>Araneidae</taxon>
        <taxon>Caerostris</taxon>
    </lineage>
</organism>
<proteinExistence type="predicted"/>
<keyword evidence="3" id="KW-1185">Reference proteome</keyword>